<dbReference type="PANTHER" id="PTHR14363:SF17">
    <property type="entry name" value="HEPARANASE-LIKE PROTEIN 3"/>
    <property type="match status" value="1"/>
</dbReference>
<keyword evidence="8" id="KW-0458">Lysosome</keyword>
<evidence type="ECO:0000256" key="5">
    <source>
        <dbReference type="ARBA" id="ARBA00022801"/>
    </source>
</evidence>
<evidence type="ECO:0000256" key="11">
    <source>
        <dbReference type="SAM" id="SignalP"/>
    </source>
</evidence>
<name>A0A3P6BR41_BRACM</name>
<evidence type="ECO:0000313" key="12">
    <source>
        <dbReference type="EMBL" id="VDD03514.1"/>
    </source>
</evidence>
<evidence type="ECO:0000256" key="10">
    <source>
        <dbReference type="ARBA" id="ARBA00055929"/>
    </source>
</evidence>
<keyword evidence="5" id="KW-0378">Hydrolase</keyword>
<evidence type="ECO:0000256" key="4">
    <source>
        <dbReference type="ARBA" id="ARBA00022729"/>
    </source>
</evidence>
<sequence>MGCRQISVIVLFLWVFQFADKTVVSSAVEEKGTVFVYGRAAVGTVDEDFICATLDWWPPQKCDYGTCAWDHASILNLVCNHIIFLIILNLNVQNLTFFNFKKKNTEFAPLKIRIGGTLQDLVIYETPDQKQPCLPFTQNTSLLFGYTQGCLPMRRWNQLNDFFSKTGAKVIFGLNALSGRSIQSNGEAVGAWDYTNAESFIQYIVQNNHTVDGWELGNELCGSGVGTRVAASQYATDTIALRDIVNRVYKDVSPMPLVIGPGGFFDAAWFTEYLNKTENSLNATTRHIYNLGPGVDQHLIEKILNPSYLDQEAITFRSLKNIINNSSTKAVAWVGEAGGAYNSGRNLVSNAFVYSFWYLDQLGMASVYDTKTYCRQSLIGGNYGLLNTTNFTPNPDYYSALIWRRLMGRNALFTTFSGTKKIRSYTHCARQSKGITVLLMNLDNTTTVVANVELNNTYKLRHRKTSQKIARTSQMPWVSNGETQREEYHLTAKDANLHSQTMLLNGHALQVNSIGDIPPLEPIHVNSTDPITIAPYSIVFVHMPNVVVPACA</sequence>
<evidence type="ECO:0000256" key="6">
    <source>
        <dbReference type="ARBA" id="ARBA00023136"/>
    </source>
</evidence>
<accession>A0A3P6BR41</accession>
<dbReference type="FunFam" id="3.20.20.80:FF:000023">
    <property type="entry name" value="heparanase-like protein 3"/>
    <property type="match status" value="1"/>
</dbReference>
<reference evidence="12" key="1">
    <citation type="submission" date="2018-11" db="EMBL/GenBank/DDBJ databases">
        <authorList>
            <consortium name="Genoscope - CEA"/>
            <person name="William W."/>
        </authorList>
    </citation>
    <scope>NUCLEOTIDE SEQUENCE</scope>
</reference>
<keyword evidence="7" id="KW-0325">Glycoprotein</keyword>
<keyword evidence="3" id="KW-0964">Secreted</keyword>
<keyword evidence="6" id="KW-0472">Membrane</keyword>
<evidence type="ECO:0008006" key="13">
    <source>
        <dbReference type="Google" id="ProtNLM"/>
    </source>
</evidence>
<evidence type="ECO:0000256" key="1">
    <source>
        <dbReference type="ARBA" id="ARBA00004613"/>
    </source>
</evidence>
<proteinExistence type="inferred from homology"/>
<evidence type="ECO:0000256" key="9">
    <source>
        <dbReference type="ARBA" id="ARBA00023765"/>
    </source>
</evidence>
<feature type="chain" id="PRO_5018130043" description="Heparanase-like protein 3" evidence="11">
    <location>
        <begin position="22"/>
        <end position="552"/>
    </location>
</feature>
<dbReference type="GO" id="GO:0005765">
    <property type="term" value="C:lysosomal membrane"/>
    <property type="evidence" value="ECO:0007669"/>
    <property type="project" value="UniProtKB-SubCell"/>
</dbReference>
<gene>
    <name evidence="12" type="ORF">BRAA08T32991Z</name>
</gene>
<dbReference type="InterPro" id="IPR005199">
    <property type="entry name" value="Glyco_hydro_79"/>
</dbReference>
<organism evidence="12">
    <name type="scientific">Brassica campestris</name>
    <name type="common">Field mustard</name>
    <dbReference type="NCBI Taxonomy" id="3711"/>
    <lineage>
        <taxon>Eukaryota</taxon>
        <taxon>Viridiplantae</taxon>
        <taxon>Streptophyta</taxon>
        <taxon>Embryophyta</taxon>
        <taxon>Tracheophyta</taxon>
        <taxon>Spermatophyta</taxon>
        <taxon>Magnoliopsida</taxon>
        <taxon>eudicotyledons</taxon>
        <taxon>Gunneridae</taxon>
        <taxon>Pentapetalae</taxon>
        <taxon>rosids</taxon>
        <taxon>malvids</taxon>
        <taxon>Brassicales</taxon>
        <taxon>Brassicaceae</taxon>
        <taxon>Brassiceae</taxon>
        <taxon>Brassica</taxon>
    </lineage>
</organism>
<dbReference type="InterPro" id="IPR017853">
    <property type="entry name" value="GH"/>
</dbReference>
<dbReference type="GO" id="GO:0016798">
    <property type="term" value="F:hydrolase activity, acting on glycosyl bonds"/>
    <property type="evidence" value="ECO:0007669"/>
    <property type="project" value="InterPro"/>
</dbReference>
<evidence type="ECO:0000256" key="2">
    <source>
        <dbReference type="ARBA" id="ARBA00009800"/>
    </source>
</evidence>
<comment type="function">
    <text evidence="10">Endoglycosidase which is a cell surface and extracellular matrix-degrading enzyme. Cleaves heparan sulfate proteoglycans (HSPGs) into heparan sulfate side chains and core proteoglycans.</text>
</comment>
<evidence type="ECO:0000256" key="8">
    <source>
        <dbReference type="ARBA" id="ARBA00023228"/>
    </source>
</evidence>
<keyword evidence="4 11" id="KW-0732">Signal</keyword>
<feature type="signal peptide" evidence="11">
    <location>
        <begin position="1"/>
        <end position="21"/>
    </location>
</feature>
<dbReference type="EMBL" id="LR031575">
    <property type="protein sequence ID" value="VDD03514.1"/>
    <property type="molecule type" value="Genomic_DNA"/>
</dbReference>
<dbReference type="AlphaFoldDB" id="A0A3P6BR41"/>
<evidence type="ECO:0000256" key="3">
    <source>
        <dbReference type="ARBA" id="ARBA00022525"/>
    </source>
</evidence>
<dbReference type="GO" id="GO:0005576">
    <property type="term" value="C:extracellular region"/>
    <property type="evidence" value="ECO:0007669"/>
    <property type="project" value="UniProtKB-SubCell"/>
</dbReference>
<protein>
    <recommendedName>
        <fullName evidence="13">Heparanase-like protein 3</fullName>
    </recommendedName>
</protein>
<evidence type="ECO:0000256" key="7">
    <source>
        <dbReference type="ARBA" id="ARBA00023180"/>
    </source>
</evidence>
<dbReference type="Gene3D" id="3.20.20.80">
    <property type="entry name" value="Glycosidases"/>
    <property type="match status" value="1"/>
</dbReference>
<dbReference type="Pfam" id="PF03662">
    <property type="entry name" value="Glyco_hydro_79n"/>
    <property type="match status" value="1"/>
</dbReference>
<comment type="similarity">
    <text evidence="2">Belongs to the glycosyl hydrolase 79 family.</text>
</comment>
<dbReference type="SUPFAM" id="SSF51445">
    <property type="entry name" value="(Trans)glycosidases"/>
    <property type="match status" value="1"/>
</dbReference>
<dbReference type="PANTHER" id="PTHR14363">
    <property type="entry name" value="HEPARANASE-RELATED"/>
    <property type="match status" value="1"/>
</dbReference>
<comment type="subcellular location">
    <subcellularLocation>
        <location evidence="9">Lysosome membrane</location>
        <topology evidence="9">Peripheral membrane protein</topology>
    </subcellularLocation>
    <subcellularLocation>
        <location evidence="1">Secreted</location>
    </subcellularLocation>
</comment>